<feature type="repeat" description="PPR" evidence="2">
    <location>
        <begin position="213"/>
        <end position="247"/>
    </location>
</feature>
<dbReference type="EMBL" id="LR746271">
    <property type="protein sequence ID" value="CAA7400268.1"/>
    <property type="molecule type" value="Genomic_DNA"/>
</dbReference>
<dbReference type="Gene3D" id="1.25.40.10">
    <property type="entry name" value="Tetratricopeptide repeat domain"/>
    <property type="match status" value="4"/>
</dbReference>
<dbReference type="FunFam" id="1.25.40.10:FF:000090">
    <property type="entry name" value="Pentatricopeptide repeat-containing protein, chloroplastic"/>
    <property type="match status" value="1"/>
</dbReference>
<dbReference type="Pfam" id="PF20431">
    <property type="entry name" value="E_motif"/>
    <property type="match status" value="1"/>
</dbReference>
<dbReference type="NCBIfam" id="TIGR00756">
    <property type="entry name" value="PPR"/>
    <property type="match status" value="4"/>
</dbReference>
<dbReference type="InterPro" id="IPR011990">
    <property type="entry name" value="TPR-like_helical_dom_sf"/>
</dbReference>
<sequence length="534" mass="57526">MRRFPKAGGWTYREMEDNLAAALSACAGLSEMRKVHARMVALALSQSNFLATKLVLACAAAAEMAYAEVIFSQVAEPNTFLFNAMIRAYSHNAGHADALALYKAMLLRRVAADRFTHPFVLKACGALALPALGTQVHAHTCKFGLDSAPVVENSLLEMYARSRGDHLLSDARKVFDKMAQRDAVAWNTLISAHARRGQMGEASLLFEEMPEKTVISWTALISGHASAGGHAAALEVFHRMQRSGAKPDHVTLVSVLPACARLGALEMGRWIHAFADRNSLLGETQVCNALVEMYSKCGSLREARQMFDRMPRRDVVSWSAMIGGLAHHGRAAEAVELFEAMRVSSVEPNGVTLLGVLSACAHAGLTDKGMEIFASMARPGVEHYGCVVDLLGRAGHVRRARQMIEEMPVPADAAIWGSLLGACRTHGDAETAAVAAERLLELEPEDAGNCVLLSNVYAAAGSWEGVSRLRKEIRSRNMRKTPGCSSIEVGNLVKEFVAGRAWGPDFSEISAVLELLASQLGGEEEDPAAIGNHG</sequence>
<feature type="repeat" description="PPR" evidence="2">
    <location>
        <begin position="283"/>
        <end position="313"/>
    </location>
</feature>
<dbReference type="InterPro" id="IPR046960">
    <property type="entry name" value="PPR_At4g14850-like_plant"/>
</dbReference>
<dbReference type="GO" id="GO:0009451">
    <property type="term" value="P:RNA modification"/>
    <property type="evidence" value="ECO:0007669"/>
    <property type="project" value="InterPro"/>
</dbReference>
<evidence type="ECO:0000256" key="1">
    <source>
        <dbReference type="ARBA" id="ARBA00022737"/>
    </source>
</evidence>
<dbReference type="PANTHER" id="PTHR47926:SF415">
    <property type="entry name" value="PENTATRICOPEPTIDE REPEAT-CONTAINING PROTEIN"/>
    <property type="match status" value="1"/>
</dbReference>
<feature type="repeat" description="PPR" evidence="2">
    <location>
        <begin position="78"/>
        <end position="112"/>
    </location>
</feature>
<dbReference type="Pfam" id="PF13041">
    <property type="entry name" value="PPR_2"/>
    <property type="match status" value="2"/>
</dbReference>
<reference evidence="3" key="1">
    <citation type="submission" date="2020-02" db="EMBL/GenBank/DDBJ databases">
        <authorList>
            <person name="Scholz U."/>
            <person name="Mascher M."/>
            <person name="Fiebig A."/>
        </authorList>
    </citation>
    <scope>NUCLEOTIDE SEQUENCE</scope>
</reference>
<keyword evidence="4" id="KW-1185">Reference proteome</keyword>
<evidence type="ECO:0000313" key="4">
    <source>
        <dbReference type="Proteomes" id="UP000663760"/>
    </source>
</evidence>
<dbReference type="FunFam" id="1.25.40.10:FF:000348">
    <property type="entry name" value="Pentatricopeptide repeat-containing protein chloroplastic"/>
    <property type="match status" value="1"/>
</dbReference>
<name>A0A7I8KT37_SPIIN</name>
<dbReference type="PROSITE" id="PS51375">
    <property type="entry name" value="PPR"/>
    <property type="match status" value="5"/>
</dbReference>
<evidence type="ECO:0000313" key="3">
    <source>
        <dbReference type="EMBL" id="CAA7400268.1"/>
    </source>
</evidence>
<protein>
    <submittedName>
        <fullName evidence="3">Uncharacterized protein</fullName>
    </submittedName>
</protein>
<proteinExistence type="predicted"/>
<dbReference type="PANTHER" id="PTHR47926">
    <property type="entry name" value="PENTATRICOPEPTIDE REPEAT-CONTAINING PROTEIN"/>
    <property type="match status" value="1"/>
</dbReference>
<dbReference type="AlphaFoldDB" id="A0A7I8KT37"/>
<organism evidence="3 4">
    <name type="scientific">Spirodela intermedia</name>
    <name type="common">Intermediate duckweed</name>
    <dbReference type="NCBI Taxonomy" id="51605"/>
    <lineage>
        <taxon>Eukaryota</taxon>
        <taxon>Viridiplantae</taxon>
        <taxon>Streptophyta</taxon>
        <taxon>Embryophyta</taxon>
        <taxon>Tracheophyta</taxon>
        <taxon>Spermatophyta</taxon>
        <taxon>Magnoliopsida</taxon>
        <taxon>Liliopsida</taxon>
        <taxon>Araceae</taxon>
        <taxon>Lemnoideae</taxon>
        <taxon>Spirodela</taxon>
    </lineage>
</organism>
<dbReference type="GO" id="GO:0003723">
    <property type="term" value="F:RNA binding"/>
    <property type="evidence" value="ECO:0007669"/>
    <property type="project" value="InterPro"/>
</dbReference>
<feature type="repeat" description="PPR" evidence="2">
    <location>
        <begin position="182"/>
        <end position="212"/>
    </location>
</feature>
<feature type="repeat" description="PPR" evidence="2">
    <location>
        <begin position="314"/>
        <end position="348"/>
    </location>
</feature>
<dbReference type="InterPro" id="IPR002885">
    <property type="entry name" value="PPR_rpt"/>
</dbReference>
<dbReference type="OrthoDB" id="185373at2759"/>
<gene>
    <name evidence="3" type="ORF">SI8410_08010946</name>
</gene>
<keyword evidence="1" id="KW-0677">Repeat</keyword>
<dbReference type="InterPro" id="IPR046848">
    <property type="entry name" value="E_motif"/>
</dbReference>
<dbReference type="SUPFAM" id="SSF48452">
    <property type="entry name" value="TPR-like"/>
    <property type="match status" value="1"/>
</dbReference>
<accession>A0A7I8KT37</accession>
<dbReference type="Proteomes" id="UP000663760">
    <property type="component" value="Chromosome 8"/>
</dbReference>
<evidence type="ECO:0000256" key="2">
    <source>
        <dbReference type="PROSITE-ProRule" id="PRU00708"/>
    </source>
</evidence>
<dbReference type="Pfam" id="PF01535">
    <property type="entry name" value="PPR"/>
    <property type="match status" value="3"/>
</dbReference>